<reference evidence="2" key="1">
    <citation type="submission" date="2019-06" db="EMBL/GenBank/DDBJ databases">
        <authorList>
            <person name="Zheng W."/>
        </authorList>
    </citation>
    <scope>NUCLEOTIDE SEQUENCE</scope>
    <source>
        <strain evidence="2">QDHG01</strain>
    </source>
</reference>
<sequence length="66" mass="7471">MNLTENSFNNAYYSSNGNSNQSTESKIDIKGNIFTHFNLLKKRDTDLIEERNEQAVGTVNSTSLQK</sequence>
<organism evidence="2 3">
    <name type="scientific">Halteria grandinella</name>
    <dbReference type="NCBI Taxonomy" id="5974"/>
    <lineage>
        <taxon>Eukaryota</taxon>
        <taxon>Sar</taxon>
        <taxon>Alveolata</taxon>
        <taxon>Ciliophora</taxon>
        <taxon>Intramacronucleata</taxon>
        <taxon>Spirotrichea</taxon>
        <taxon>Stichotrichia</taxon>
        <taxon>Sporadotrichida</taxon>
        <taxon>Halteriidae</taxon>
        <taxon>Halteria</taxon>
    </lineage>
</organism>
<name>A0A8J8SXX2_HALGN</name>
<dbReference type="AlphaFoldDB" id="A0A8J8SXX2"/>
<evidence type="ECO:0000313" key="3">
    <source>
        <dbReference type="Proteomes" id="UP000785679"/>
    </source>
</evidence>
<proteinExistence type="predicted"/>
<feature type="compositionally biased region" description="Low complexity" evidence="1">
    <location>
        <begin position="1"/>
        <end position="22"/>
    </location>
</feature>
<gene>
    <name evidence="2" type="ORF">FGO68_gene4329</name>
</gene>
<evidence type="ECO:0000313" key="2">
    <source>
        <dbReference type="EMBL" id="TNV74912.1"/>
    </source>
</evidence>
<dbReference type="Proteomes" id="UP000785679">
    <property type="component" value="Unassembled WGS sequence"/>
</dbReference>
<keyword evidence="3" id="KW-1185">Reference proteome</keyword>
<comment type="caution">
    <text evidence="2">The sequence shown here is derived from an EMBL/GenBank/DDBJ whole genome shotgun (WGS) entry which is preliminary data.</text>
</comment>
<evidence type="ECO:0000256" key="1">
    <source>
        <dbReference type="SAM" id="MobiDB-lite"/>
    </source>
</evidence>
<accession>A0A8J8SXX2</accession>
<feature type="region of interest" description="Disordered" evidence="1">
    <location>
        <begin position="1"/>
        <end position="24"/>
    </location>
</feature>
<dbReference type="EMBL" id="RRYP01016552">
    <property type="protein sequence ID" value="TNV74912.1"/>
    <property type="molecule type" value="Genomic_DNA"/>
</dbReference>
<protein>
    <submittedName>
        <fullName evidence="2">Uncharacterized protein</fullName>
    </submittedName>
</protein>